<reference evidence="9 10" key="1">
    <citation type="submission" date="2019-01" db="EMBL/GenBank/DDBJ databases">
        <title>Litorilituus lipolytica sp. nov., isolated from intertidal sand of the Yellow Sea in China.</title>
        <authorList>
            <person name="Liu A."/>
        </authorList>
    </citation>
    <scope>NUCLEOTIDE SEQUENCE [LARGE SCALE GENOMIC DNA]</scope>
    <source>
        <strain evidence="9 10">RZ04</strain>
    </source>
</reference>
<dbReference type="AlphaFoldDB" id="A0A502L9A0"/>
<evidence type="ECO:0000256" key="3">
    <source>
        <dbReference type="ARBA" id="ARBA00022475"/>
    </source>
</evidence>
<dbReference type="Pfam" id="PF00482">
    <property type="entry name" value="T2SSF"/>
    <property type="match status" value="2"/>
</dbReference>
<evidence type="ECO:0000256" key="1">
    <source>
        <dbReference type="ARBA" id="ARBA00004651"/>
    </source>
</evidence>
<gene>
    <name evidence="9" type="ORF">EPA86_01375</name>
</gene>
<dbReference type="RefSeq" id="WP_140601141.1">
    <property type="nucleotide sequence ID" value="NZ_SAWY01000002.1"/>
</dbReference>
<feature type="transmembrane region" description="Helical" evidence="7">
    <location>
        <begin position="215"/>
        <end position="236"/>
    </location>
</feature>
<feature type="transmembrane region" description="Helical" evidence="7">
    <location>
        <begin position="369"/>
        <end position="390"/>
    </location>
</feature>
<keyword evidence="4 7" id="KW-0812">Transmembrane</keyword>
<dbReference type="InterPro" id="IPR003004">
    <property type="entry name" value="GspF/PilC"/>
</dbReference>
<dbReference type="Gene3D" id="1.20.81.30">
    <property type="entry name" value="Type II secretion system (T2SS), domain F"/>
    <property type="match status" value="2"/>
</dbReference>
<name>A0A502L9A0_9GAMM</name>
<comment type="caution">
    <text evidence="9">The sequence shown here is derived from an EMBL/GenBank/DDBJ whole genome shotgun (WGS) entry which is preliminary data.</text>
</comment>
<comment type="subcellular location">
    <subcellularLocation>
        <location evidence="1">Cell membrane</location>
        <topology evidence="1">Multi-pass membrane protein</topology>
    </subcellularLocation>
</comment>
<keyword evidence="5 7" id="KW-1133">Transmembrane helix</keyword>
<evidence type="ECO:0000256" key="6">
    <source>
        <dbReference type="ARBA" id="ARBA00023136"/>
    </source>
</evidence>
<dbReference type="PANTHER" id="PTHR30012">
    <property type="entry name" value="GENERAL SECRETION PATHWAY PROTEIN"/>
    <property type="match status" value="1"/>
</dbReference>
<protein>
    <submittedName>
        <fullName evidence="9">Type II secretion system F family protein</fullName>
    </submittedName>
</protein>
<evidence type="ECO:0000259" key="8">
    <source>
        <dbReference type="Pfam" id="PF00482"/>
    </source>
</evidence>
<sequence length="398" mass="43709">MKFTYQAIAKNGSKISGVCSADSKEQALAVVSKNGGFVTEIKAVNDEKLLSVSSGKVSSDDLEFLTSELSILLNNGIKIDKALSMLAKVKQGSAIGEMISGISEHLGKGGSLSEAFEQYPQYFSSLYINLINIGEKTATLKGVFSELAKDLKFKGQIKKRLTQALIYPSVIFFVCISSILFIFNYVVPSMASIFEGRDNIPFYTQFILDASDWLIAYQFNLLVAVVILIYVVIKLWQQPQFKSKMQKLLMKMPVVGPVYLEVERVNYTSAVKLMLKSGLKINQALEYAIGNIANEEIKQELEFAVNELKGGGSLNQVLSGSKLFPTYYQSLIEVGEETAELESVFSEIVERSKNAFEAKVTQMLNMLEPLLIVVMGLVVGGVVVTLMLSITSVNEVGG</sequence>
<evidence type="ECO:0000256" key="4">
    <source>
        <dbReference type="ARBA" id="ARBA00022692"/>
    </source>
</evidence>
<keyword evidence="10" id="KW-1185">Reference proteome</keyword>
<keyword evidence="3" id="KW-1003">Cell membrane</keyword>
<evidence type="ECO:0000256" key="7">
    <source>
        <dbReference type="SAM" id="Phobius"/>
    </source>
</evidence>
<feature type="domain" description="Type II secretion system protein GspF" evidence="8">
    <location>
        <begin position="66"/>
        <end position="188"/>
    </location>
</feature>
<dbReference type="OrthoDB" id="9805682at2"/>
<evidence type="ECO:0000313" key="9">
    <source>
        <dbReference type="EMBL" id="TPH18975.1"/>
    </source>
</evidence>
<dbReference type="Proteomes" id="UP000315303">
    <property type="component" value="Unassembled WGS sequence"/>
</dbReference>
<accession>A0A502L9A0</accession>
<dbReference type="GO" id="GO:0005886">
    <property type="term" value="C:plasma membrane"/>
    <property type="evidence" value="ECO:0007669"/>
    <property type="project" value="UniProtKB-SubCell"/>
</dbReference>
<evidence type="ECO:0000256" key="5">
    <source>
        <dbReference type="ARBA" id="ARBA00022989"/>
    </source>
</evidence>
<dbReference type="InterPro" id="IPR042094">
    <property type="entry name" value="T2SS_GspF_sf"/>
</dbReference>
<dbReference type="InterPro" id="IPR018076">
    <property type="entry name" value="T2SS_GspF_dom"/>
</dbReference>
<dbReference type="EMBL" id="SAWY01000002">
    <property type="protein sequence ID" value="TPH18975.1"/>
    <property type="molecule type" value="Genomic_DNA"/>
</dbReference>
<comment type="similarity">
    <text evidence="2">Belongs to the GSP F family.</text>
</comment>
<proteinExistence type="inferred from homology"/>
<feature type="transmembrane region" description="Helical" evidence="7">
    <location>
        <begin position="164"/>
        <end position="187"/>
    </location>
</feature>
<dbReference type="PRINTS" id="PR00812">
    <property type="entry name" value="BCTERIALGSPF"/>
</dbReference>
<keyword evidence="6 7" id="KW-0472">Membrane</keyword>
<evidence type="ECO:0000256" key="2">
    <source>
        <dbReference type="ARBA" id="ARBA00005745"/>
    </source>
</evidence>
<organism evidence="9 10">
    <name type="scientific">Litorilituus lipolyticus</name>
    <dbReference type="NCBI Taxonomy" id="2491017"/>
    <lineage>
        <taxon>Bacteria</taxon>
        <taxon>Pseudomonadati</taxon>
        <taxon>Pseudomonadota</taxon>
        <taxon>Gammaproteobacteria</taxon>
        <taxon>Alteromonadales</taxon>
        <taxon>Colwelliaceae</taxon>
        <taxon>Litorilituus</taxon>
    </lineage>
</organism>
<evidence type="ECO:0000313" key="10">
    <source>
        <dbReference type="Proteomes" id="UP000315303"/>
    </source>
</evidence>
<dbReference type="PANTHER" id="PTHR30012:SF0">
    <property type="entry name" value="TYPE II SECRETION SYSTEM PROTEIN F-RELATED"/>
    <property type="match status" value="1"/>
</dbReference>
<feature type="domain" description="Type II secretion system protein GspF" evidence="8">
    <location>
        <begin position="273"/>
        <end position="388"/>
    </location>
</feature>